<dbReference type="InterPro" id="IPR020039">
    <property type="entry name" value="PseF"/>
</dbReference>
<keyword evidence="2" id="KW-1185">Reference proteome</keyword>
<gene>
    <name evidence="1" type="ORF">SAMN04487940_12911</name>
</gene>
<protein>
    <submittedName>
        <fullName evidence="1">N-acylneuraminate cytidylyltransferase</fullName>
    </submittedName>
</protein>
<sequence>MQIALIPARGGSKRIPRKNIRPFAGRPMIGWPIAAARASGLFDHVIVSTDDEEIAEVARAQGAEVPFIRPDHLADDFTPAREAIVDAVETMEEIVGQKVERLCCIYATAAFVQAADLQQARRILDGVAEGGFVFAAASYPHPVHRAMTEGEAGIGMLFPDYAKTRTQDLPEAFHDAGMFYWGRRDAFVSRAPMFNPASRPHVMPRQRALDIDTPQDWDFAEALFELGLRTA</sequence>
<dbReference type="RefSeq" id="WP_074839877.1">
    <property type="nucleotide sequence ID" value="NZ_FNYY01000029.1"/>
</dbReference>
<dbReference type="AlphaFoldDB" id="A0A975ZQU7"/>
<dbReference type="InterPro" id="IPR003329">
    <property type="entry name" value="Cytidylyl_trans"/>
</dbReference>
<accession>A0A975ZQU7</accession>
<dbReference type="SUPFAM" id="SSF53448">
    <property type="entry name" value="Nucleotide-diphospho-sugar transferases"/>
    <property type="match status" value="1"/>
</dbReference>
<dbReference type="CDD" id="cd02513">
    <property type="entry name" value="CMP-NeuAc_Synthase"/>
    <property type="match status" value="1"/>
</dbReference>
<dbReference type="GO" id="GO:0008781">
    <property type="term" value="F:N-acylneuraminate cytidylyltransferase activity"/>
    <property type="evidence" value="ECO:0007669"/>
    <property type="project" value="TreeGrafter"/>
</dbReference>
<keyword evidence="1" id="KW-0808">Transferase</keyword>
<reference evidence="1 2" key="1">
    <citation type="submission" date="2016-10" db="EMBL/GenBank/DDBJ databases">
        <authorList>
            <person name="Varghese N."/>
            <person name="Submissions S."/>
        </authorList>
    </citation>
    <scope>NUCLEOTIDE SEQUENCE [LARGE SCALE GENOMIC DNA]</scope>
    <source>
        <strain evidence="1 2">FF3</strain>
    </source>
</reference>
<organism evidence="1 2">
    <name type="scientific">Marinovum algicola</name>
    <dbReference type="NCBI Taxonomy" id="42444"/>
    <lineage>
        <taxon>Bacteria</taxon>
        <taxon>Pseudomonadati</taxon>
        <taxon>Pseudomonadota</taxon>
        <taxon>Alphaproteobacteria</taxon>
        <taxon>Rhodobacterales</taxon>
        <taxon>Roseobacteraceae</taxon>
        <taxon>Marinovum</taxon>
    </lineage>
</organism>
<comment type="caution">
    <text evidence="1">The sequence shown here is derived from an EMBL/GenBank/DDBJ whole genome shotgun (WGS) entry which is preliminary data.</text>
</comment>
<dbReference type="NCBIfam" id="TIGR03584">
    <property type="entry name" value="PseF"/>
    <property type="match status" value="1"/>
</dbReference>
<keyword evidence="1" id="KW-0548">Nucleotidyltransferase</keyword>
<dbReference type="EMBL" id="FNYY01000029">
    <property type="protein sequence ID" value="SEK09273.1"/>
    <property type="molecule type" value="Genomic_DNA"/>
</dbReference>
<proteinExistence type="predicted"/>
<dbReference type="Gene3D" id="3.90.550.10">
    <property type="entry name" value="Spore Coat Polysaccharide Biosynthesis Protein SpsA, Chain A"/>
    <property type="match status" value="1"/>
</dbReference>
<dbReference type="Proteomes" id="UP000182932">
    <property type="component" value="Unassembled WGS sequence"/>
</dbReference>
<dbReference type="GeneID" id="80820892"/>
<dbReference type="InterPro" id="IPR029044">
    <property type="entry name" value="Nucleotide-diphossugar_trans"/>
</dbReference>
<dbReference type="InterPro" id="IPR050793">
    <property type="entry name" value="CMP-NeuNAc_synthase"/>
</dbReference>
<evidence type="ECO:0000313" key="1">
    <source>
        <dbReference type="EMBL" id="SEK09273.1"/>
    </source>
</evidence>
<evidence type="ECO:0000313" key="2">
    <source>
        <dbReference type="Proteomes" id="UP000182932"/>
    </source>
</evidence>
<dbReference type="PANTHER" id="PTHR21485">
    <property type="entry name" value="HAD SUPERFAMILY MEMBERS CMAS AND KDSC"/>
    <property type="match status" value="1"/>
</dbReference>
<dbReference type="PANTHER" id="PTHR21485:SF6">
    <property type="entry name" value="N-ACYLNEURAMINATE CYTIDYLYLTRANSFERASE-RELATED"/>
    <property type="match status" value="1"/>
</dbReference>
<dbReference type="Pfam" id="PF02348">
    <property type="entry name" value="CTP_transf_3"/>
    <property type="match status" value="1"/>
</dbReference>
<name>A0A975ZQU7_9RHOB</name>